<dbReference type="GO" id="GO:0008270">
    <property type="term" value="F:zinc ion binding"/>
    <property type="evidence" value="ECO:0007669"/>
    <property type="project" value="UniProtKB-KW"/>
</dbReference>
<dbReference type="AlphaFoldDB" id="A0A022QKY1"/>
<dbReference type="Proteomes" id="UP000030748">
    <property type="component" value="Unassembled WGS sequence"/>
</dbReference>
<keyword evidence="4" id="KW-0862">Zinc</keyword>
<evidence type="ECO:0000313" key="8">
    <source>
        <dbReference type="Proteomes" id="UP000030748"/>
    </source>
</evidence>
<dbReference type="PANTHER" id="PTHR46288:SF29">
    <property type="entry name" value="DC1 DOMAIN-CONTAINING PROTEIN"/>
    <property type="match status" value="1"/>
</dbReference>
<sequence length="205" mass="23404">MRHKGKQHFSHEHMLIPIELDEGEEFKCKACEMPIDDPFYGCPPCKYFLHAIICYDAPRSTVHPSHPSHPLALTPMPTYPSRSFTCNACGSDGNKGFSLSCAHCEFDLHLHCAELPGTFFYEREHAHDLKLVFEPSLCRDKTTNDRNIPCYICNEDQISWLYYCEECKYVVHMKCLYSKYDGKKETNGSDVASVEAGPTHGDDEN</sequence>
<dbReference type="PANTHER" id="PTHR46288">
    <property type="entry name" value="PHORBOL-ESTER/DAG-TYPE DOMAIN-CONTAINING PROTEIN"/>
    <property type="match status" value="1"/>
</dbReference>
<feature type="domain" description="DC1" evidence="6">
    <location>
        <begin position="125"/>
        <end position="175"/>
    </location>
</feature>
<keyword evidence="8" id="KW-1185">Reference proteome</keyword>
<accession>A0A022QKY1</accession>
<evidence type="ECO:0000256" key="3">
    <source>
        <dbReference type="ARBA" id="ARBA00022771"/>
    </source>
</evidence>
<keyword evidence="2" id="KW-0677">Repeat</keyword>
<feature type="domain" description="DC1" evidence="6">
    <location>
        <begin position="64"/>
        <end position="113"/>
    </location>
</feature>
<protein>
    <recommendedName>
        <fullName evidence="6">DC1 domain-containing protein</fullName>
    </recommendedName>
</protein>
<dbReference type="InterPro" id="IPR004146">
    <property type="entry name" value="DC1"/>
</dbReference>
<evidence type="ECO:0000256" key="4">
    <source>
        <dbReference type="ARBA" id="ARBA00022833"/>
    </source>
</evidence>
<feature type="domain" description="DC1" evidence="6">
    <location>
        <begin position="9"/>
        <end position="50"/>
    </location>
</feature>
<proteinExistence type="predicted"/>
<evidence type="ECO:0000256" key="1">
    <source>
        <dbReference type="ARBA" id="ARBA00022723"/>
    </source>
</evidence>
<keyword evidence="3" id="KW-0863">Zinc-finger</keyword>
<name>A0A022QKY1_ERYGU</name>
<dbReference type="eggNOG" id="ENOG502RZZE">
    <property type="taxonomic scope" value="Eukaryota"/>
</dbReference>
<dbReference type="Pfam" id="PF03107">
    <property type="entry name" value="C1_2"/>
    <property type="match status" value="3"/>
</dbReference>
<evidence type="ECO:0000313" key="7">
    <source>
        <dbReference type="EMBL" id="EYU27150.1"/>
    </source>
</evidence>
<dbReference type="InterPro" id="IPR011011">
    <property type="entry name" value="Znf_FYVE_PHD"/>
</dbReference>
<evidence type="ECO:0000259" key="6">
    <source>
        <dbReference type="Pfam" id="PF03107"/>
    </source>
</evidence>
<feature type="non-terminal residue" evidence="7">
    <location>
        <position position="205"/>
    </location>
</feature>
<dbReference type="SUPFAM" id="SSF57903">
    <property type="entry name" value="FYVE/PHD zinc finger"/>
    <property type="match status" value="1"/>
</dbReference>
<evidence type="ECO:0000256" key="5">
    <source>
        <dbReference type="SAM" id="MobiDB-lite"/>
    </source>
</evidence>
<reference evidence="7 8" key="1">
    <citation type="journal article" date="2013" name="Proc. Natl. Acad. Sci. U.S.A.">
        <title>Fine-scale variation in meiotic recombination in Mimulus inferred from population shotgun sequencing.</title>
        <authorList>
            <person name="Hellsten U."/>
            <person name="Wright K.M."/>
            <person name="Jenkins J."/>
            <person name="Shu S."/>
            <person name="Yuan Y."/>
            <person name="Wessler S.R."/>
            <person name="Schmutz J."/>
            <person name="Willis J.H."/>
            <person name="Rokhsar D.S."/>
        </authorList>
    </citation>
    <scope>NUCLEOTIDE SEQUENCE [LARGE SCALE GENOMIC DNA]</scope>
    <source>
        <strain evidence="8">cv. DUN x IM62</strain>
    </source>
</reference>
<feature type="region of interest" description="Disordered" evidence="5">
    <location>
        <begin position="185"/>
        <end position="205"/>
    </location>
</feature>
<organism evidence="7 8">
    <name type="scientific">Erythranthe guttata</name>
    <name type="common">Yellow monkey flower</name>
    <name type="synonym">Mimulus guttatus</name>
    <dbReference type="NCBI Taxonomy" id="4155"/>
    <lineage>
        <taxon>Eukaryota</taxon>
        <taxon>Viridiplantae</taxon>
        <taxon>Streptophyta</taxon>
        <taxon>Embryophyta</taxon>
        <taxon>Tracheophyta</taxon>
        <taxon>Spermatophyta</taxon>
        <taxon>Magnoliopsida</taxon>
        <taxon>eudicotyledons</taxon>
        <taxon>Gunneridae</taxon>
        <taxon>Pentapetalae</taxon>
        <taxon>asterids</taxon>
        <taxon>lamiids</taxon>
        <taxon>Lamiales</taxon>
        <taxon>Phrymaceae</taxon>
        <taxon>Erythranthe</taxon>
    </lineage>
</organism>
<dbReference type="EMBL" id="KI631506">
    <property type="protein sequence ID" value="EYU27150.1"/>
    <property type="molecule type" value="Genomic_DNA"/>
</dbReference>
<dbReference type="InterPro" id="IPR046349">
    <property type="entry name" value="C1-like_sf"/>
</dbReference>
<keyword evidence="1" id="KW-0479">Metal-binding</keyword>
<gene>
    <name evidence="7" type="ORF">MIMGU_mgv1a018784mg</name>
</gene>
<evidence type="ECO:0000256" key="2">
    <source>
        <dbReference type="ARBA" id="ARBA00022737"/>
    </source>
</evidence>
<dbReference type="SUPFAM" id="SSF57889">
    <property type="entry name" value="Cysteine-rich domain"/>
    <property type="match status" value="2"/>
</dbReference>